<sequence>MAKRRTERPDPDRRLRQAEKIARHLRLLKMILGPGRWDADSLARELDCSARTVHRTLQALTLAGIPWFFCRETESYRVRDGFRFPGLKESSTDESSTTQSTVLTPAVVGRLKRLSANGKKLTSILQVVCDEAEELSRIISASI</sequence>
<keyword evidence="3" id="KW-1185">Reference proteome</keyword>
<evidence type="ECO:0000313" key="2">
    <source>
        <dbReference type="EMBL" id="ADB19116.1"/>
    </source>
</evidence>
<dbReference type="Pfam" id="PF08279">
    <property type="entry name" value="HTH_11"/>
    <property type="match status" value="1"/>
</dbReference>
<dbReference type="AlphaFoldDB" id="D2R631"/>
<name>D2R631_PIRSD</name>
<organism evidence="2 3">
    <name type="scientific">Pirellula staleyi (strain ATCC 27377 / DSM 6068 / ICPB 4128)</name>
    <name type="common">Pirella staleyi</name>
    <dbReference type="NCBI Taxonomy" id="530564"/>
    <lineage>
        <taxon>Bacteria</taxon>
        <taxon>Pseudomonadati</taxon>
        <taxon>Planctomycetota</taxon>
        <taxon>Planctomycetia</taxon>
        <taxon>Pirellulales</taxon>
        <taxon>Pirellulaceae</taxon>
        <taxon>Pirellula</taxon>
    </lineage>
</organism>
<dbReference type="OrthoDB" id="283405at2"/>
<dbReference type="Proteomes" id="UP000001887">
    <property type="component" value="Chromosome"/>
</dbReference>
<dbReference type="InterPro" id="IPR036390">
    <property type="entry name" value="WH_DNA-bd_sf"/>
</dbReference>
<dbReference type="KEGG" id="psl:Psta_4473"/>
<dbReference type="eggNOG" id="COG2378">
    <property type="taxonomic scope" value="Bacteria"/>
</dbReference>
<dbReference type="InterPro" id="IPR013196">
    <property type="entry name" value="HTH_11"/>
</dbReference>
<proteinExistence type="predicted"/>
<protein>
    <recommendedName>
        <fullName evidence="1">Helix-turn-helix type 11 domain-containing protein</fullName>
    </recommendedName>
</protein>
<gene>
    <name evidence="2" type="ordered locus">Psta_4473</name>
</gene>
<feature type="domain" description="Helix-turn-helix type 11" evidence="1">
    <location>
        <begin position="23"/>
        <end position="66"/>
    </location>
</feature>
<accession>D2R631</accession>
<dbReference type="SUPFAM" id="SSF46785">
    <property type="entry name" value="Winged helix' DNA-binding domain"/>
    <property type="match status" value="1"/>
</dbReference>
<dbReference type="EMBL" id="CP001848">
    <property type="protein sequence ID" value="ADB19116.1"/>
    <property type="molecule type" value="Genomic_DNA"/>
</dbReference>
<dbReference type="HOGENOM" id="CLU_1804414_0_0_0"/>
<reference evidence="2 3" key="1">
    <citation type="journal article" date="2009" name="Stand. Genomic Sci.">
        <title>Complete genome sequence of Pirellula staleyi type strain (ATCC 27377).</title>
        <authorList>
            <person name="Clum A."/>
            <person name="Tindall B.J."/>
            <person name="Sikorski J."/>
            <person name="Ivanova N."/>
            <person name="Mavrommatis K."/>
            <person name="Lucas S."/>
            <person name="Glavina del Rio T."/>
            <person name="Nolan M."/>
            <person name="Chen F."/>
            <person name="Tice H."/>
            <person name="Pitluck S."/>
            <person name="Cheng J.F."/>
            <person name="Chertkov O."/>
            <person name="Brettin T."/>
            <person name="Han C."/>
            <person name="Detter J.C."/>
            <person name="Kuske C."/>
            <person name="Bruce D."/>
            <person name="Goodwin L."/>
            <person name="Ovchinikova G."/>
            <person name="Pati A."/>
            <person name="Mikhailova N."/>
            <person name="Chen A."/>
            <person name="Palaniappan K."/>
            <person name="Land M."/>
            <person name="Hauser L."/>
            <person name="Chang Y.J."/>
            <person name="Jeffries C.D."/>
            <person name="Chain P."/>
            <person name="Rohde M."/>
            <person name="Goker M."/>
            <person name="Bristow J."/>
            <person name="Eisen J.A."/>
            <person name="Markowitz V."/>
            <person name="Hugenholtz P."/>
            <person name="Kyrpides N.C."/>
            <person name="Klenk H.P."/>
            <person name="Lapidus A."/>
        </authorList>
    </citation>
    <scope>NUCLEOTIDE SEQUENCE [LARGE SCALE GENOMIC DNA]</scope>
    <source>
        <strain evidence="3">ATCC 27377 / DSM 6068 / ICPB 4128</strain>
    </source>
</reference>
<evidence type="ECO:0000313" key="3">
    <source>
        <dbReference type="Proteomes" id="UP000001887"/>
    </source>
</evidence>
<evidence type="ECO:0000259" key="1">
    <source>
        <dbReference type="Pfam" id="PF08279"/>
    </source>
</evidence>